<feature type="region of interest" description="Disordered" evidence="1">
    <location>
        <begin position="103"/>
        <end position="124"/>
    </location>
</feature>
<sequence length="124" mass="13131">MDYNKIIIVLAIILLIVAAGGLLFVLNSGSNNAPAVNNSTANASQNISVEQVNTEEVASSDSSGSSRSSTHVIIGEDGCYYRVDDSGNILESLGPSKKYYPNGYGGKDPVSYPNAEPANRYIKK</sequence>
<dbReference type="GeneID" id="26736224"/>
<organism evidence="3 4">
    <name type="scientific">Methanobrevibacter millerae</name>
    <dbReference type="NCBI Taxonomy" id="230361"/>
    <lineage>
        <taxon>Archaea</taxon>
        <taxon>Methanobacteriati</taxon>
        <taxon>Methanobacteriota</taxon>
        <taxon>Methanomada group</taxon>
        <taxon>Methanobacteria</taxon>
        <taxon>Methanobacteriales</taxon>
        <taxon>Methanobacteriaceae</taxon>
        <taxon>Methanobrevibacter</taxon>
    </lineage>
</organism>
<evidence type="ECO:0000313" key="3">
    <source>
        <dbReference type="EMBL" id="ALT69053.1"/>
    </source>
</evidence>
<dbReference type="PATRIC" id="fig|230361.4.peg.1316"/>
<protein>
    <submittedName>
        <fullName evidence="3">Uncharacterized protein</fullName>
    </submittedName>
</protein>
<gene>
    <name evidence="3" type="ORF">sm9_1272</name>
</gene>
<evidence type="ECO:0000256" key="2">
    <source>
        <dbReference type="SAM" id="Phobius"/>
    </source>
</evidence>
<accession>A0A0U3EKF5</accession>
<keyword evidence="2" id="KW-0472">Membrane</keyword>
<keyword evidence="4" id="KW-1185">Reference proteome</keyword>
<evidence type="ECO:0000256" key="1">
    <source>
        <dbReference type="SAM" id="MobiDB-lite"/>
    </source>
</evidence>
<keyword evidence="2" id="KW-0812">Transmembrane</keyword>
<reference evidence="3 4" key="1">
    <citation type="submission" date="2015-04" db="EMBL/GenBank/DDBJ databases">
        <title>The complete genome sequence of the rumen methanogen Methanobrevibacter millerae SM9.</title>
        <authorList>
            <person name="Leahy S.C."/>
            <person name="Kelly W.J."/>
            <person name="Pacheco D.M."/>
            <person name="Li D."/>
            <person name="Altermann E."/>
            <person name="Attwood G.T."/>
        </authorList>
    </citation>
    <scope>NUCLEOTIDE SEQUENCE [LARGE SCALE GENOMIC DNA]</scope>
    <source>
        <strain evidence="3 4">SM9</strain>
    </source>
</reference>
<dbReference type="KEGG" id="mmil:sm9_1272"/>
<dbReference type="Proteomes" id="UP000067738">
    <property type="component" value="Chromosome"/>
</dbReference>
<name>A0A0U3EKF5_9EURY</name>
<evidence type="ECO:0000313" key="4">
    <source>
        <dbReference type="Proteomes" id="UP000067738"/>
    </source>
</evidence>
<dbReference type="RefSeq" id="WP_058739314.1">
    <property type="nucleotide sequence ID" value="NZ_CP011266.1"/>
</dbReference>
<proteinExistence type="predicted"/>
<keyword evidence="2" id="KW-1133">Transmembrane helix</keyword>
<dbReference type="EMBL" id="CP011266">
    <property type="protein sequence ID" value="ALT69053.1"/>
    <property type="molecule type" value="Genomic_DNA"/>
</dbReference>
<dbReference type="AlphaFoldDB" id="A0A0U3EKF5"/>
<feature type="transmembrane region" description="Helical" evidence="2">
    <location>
        <begin position="6"/>
        <end position="26"/>
    </location>
</feature>